<gene>
    <name evidence="12" type="ORF">E5A74_07295</name>
</gene>
<dbReference type="GO" id="GO:0051536">
    <property type="term" value="F:iron-sulfur cluster binding"/>
    <property type="evidence" value="ECO:0007669"/>
    <property type="project" value="UniProtKB-KW"/>
</dbReference>
<dbReference type="OrthoDB" id="9804366at2"/>
<dbReference type="SUPFAM" id="SSF53383">
    <property type="entry name" value="PLP-dependent transferases"/>
    <property type="match status" value="1"/>
</dbReference>
<evidence type="ECO:0000313" key="12">
    <source>
        <dbReference type="EMBL" id="TGX44572.1"/>
    </source>
</evidence>
<evidence type="ECO:0000256" key="9">
    <source>
        <dbReference type="ARBA" id="ARBA00023014"/>
    </source>
</evidence>
<name>A0A4V3QX08_9SPHN</name>
<keyword evidence="12" id="KW-0032">Aminotransferase</keyword>
<accession>A0A4V3QX08</accession>
<evidence type="ECO:0000256" key="10">
    <source>
        <dbReference type="ARBA" id="ARBA00050776"/>
    </source>
</evidence>
<evidence type="ECO:0000259" key="11">
    <source>
        <dbReference type="Pfam" id="PF00266"/>
    </source>
</evidence>
<evidence type="ECO:0000256" key="7">
    <source>
        <dbReference type="ARBA" id="ARBA00022898"/>
    </source>
</evidence>
<evidence type="ECO:0000256" key="6">
    <source>
        <dbReference type="ARBA" id="ARBA00022723"/>
    </source>
</evidence>
<comment type="similarity">
    <text evidence="3">Belongs to the class-V pyridoxal-phosphate-dependent aminotransferase family. NifS/IscS subfamily.</text>
</comment>
<organism evidence="12 13">
    <name type="scientific">Sphingomonas naasensis</name>
    <dbReference type="NCBI Taxonomy" id="1344951"/>
    <lineage>
        <taxon>Bacteria</taxon>
        <taxon>Pseudomonadati</taxon>
        <taxon>Pseudomonadota</taxon>
        <taxon>Alphaproteobacteria</taxon>
        <taxon>Sphingomonadales</taxon>
        <taxon>Sphingomonadaceae</taxon>
        <taxon>Sphingomonas</taxon>
    </lineage>
</organism>
<dbReference type="Pfam" id="PF00266">
    <property type="entry name" value="Aminotran_5"/>
    <property type="match status" value="1"/>
</dbReference>
<dbReference type="Gene3D" id="3.90.1150.10">
    <property type="entry name" value="Aspartate Aminotransferase, domain 1"/>
    <property type="match status" value="1"/>
</dbReference>
<dbReference type="AlphaFoldDB" id="A0A4V3QX08"/>
<dbReference type="Gene3D" id="3.40.640.10">
    <property type="entry name" value="Type I PLP-dependent aspartate aminotransferase-like (Major domain)"/>
    <property type="match status" value="1"/>
</dbReference>
<dbReference type="EMBL" id="SRXU01000002">
    <property type="protein sequence ID" value="TGX44572.1"/>
    <property type="molecule type" value="Genomic_DNA"/>
</dbReference>
<dbReference type="PANTHER" id="PTHR11601:SF34">
    <property type="entry name" value="CYSTEINE DESULFURASE"/>
    <property type="match status" value="1"/>
</dbReference>
<dbReference type="InterPro" id="IPR016454">
    <property type="entry name" value="Cysteine_dSase"/>
</dbReference>
<keyword evidence="8" id="KW-0408">Iron</keyword>
<dbReference type="PANTHER" id="PTHR11601">
    <property type="entry name" value="CYSTEINE DESULFURYLASE FAMILY MEMBER"/>
    <property type="match status" value="1"/>
</dbReference>
<keyword evidence="13" id="KW-1185">Reference proteome</keyword>
<dbReference type="InterPro" id="IPR015422">
    <property type="entry name" value="PyrdxlP-dep_Trfase_small"/>
</dbReference>
<evidence type="ECO:0000256" key="4">
    <source>
        <dbReference type="ARBA" id="ARBA00013558"/>
    </source>
</evidence>
<proteinExistence type="inferred from homology"/>
<comment type="catalytic activity">
    <reaction evidence="10">
        <text>(sulfur carrier)-H + L-cysteine = (sulfur carrier)-SH + L-alanine</text>
        <dbReference type="Rhea" id="RHEA:43892"/>
        <dbReference type="Rhea" id="RHEA-COMP:14737"/>
        <dbReference type="Rhea" id="RHEA-COMP:14739"/>
        <dbReference type="ChEBI" id="CHEBI:29917"/>
        <dbReference type="ChEBI" id="CHEBI:35235"/>
        <dbReference type="ChEBI" id="CHEBI:57972"/>
        <dbReference type="ChEBI" id="CHEBI:64428"/>
        <dbReference type="EC" id="2.8.1.7"/>
    </reaction>
</comment>
<dbReference type="InterPro" id="IPR015424">
    <property type="entry name" value="PyrdxlP-dep_Trfase"/>
</dbReference>
<evidence type="ECO:0000256" key="1">
    <source>
        <dbReference type="ARBA" id="ARBA00001933"/>
    </source>
</evidence>
<evidence type="ECO:0000313" key="13">
    <source>
        <dbReference type="Proteomes" id="UP000309848"/>
    </source>
</evidence>
<dbReference type="PIRSF" id="PIRSF005572">
    <property type="entry name" value="NifS"/>
    <property type="match status" value="1"/>
</dbReference>
<keyword evidence="5 12" id="KW-0808">Transferase</keyword>
<keyword evidence="6" id="KW-0479">Metal-binding</keyword>
<evidence type="ECO:0000256" key="8">
    <source>
        <dbReference type="ARBA" id="ARBA00023004"/>
    </source>
</evidence>
<dbReference type="GO" id="GO:0046872">
    <property type="term" value="F:metal ion binding"/>
    <property type="evidence" value="ECO:0007669"/>
    <property type="project" value="UniProtKB-KW"/>
</dbReference>
<comment type="caution">
    <text evidence="12">The sequence shown here is derived from an EMBL/GenBank/DDBJ whole genome shotgun (WGS) entry which is preliminary data.</text>
</comment>
<comment type="function">
    <text evidence="2">Catalyzes the removal of elemental sulfur atoms from cysteine to produce alanine. Seems to participate in the biosynthesis of the nitrogenase metalloclusters by providing the inorganic sulfur required for the Fe-S core formation.</text>
</comment>
<evidence type="ECO:0000256" key="2">
    <source>
        <dbReference type="ARBA" id="ARBA00003120"/>
    </source>
</evidence>
<protein>
    <recommendedName>
        <fullName evidence="4">Cysteine desulfurase</fullName>
    </recommendedName>
</protein>
<dbReference type="GO" id="GO:0008483">
    <property type="term" value="F:transaminase activity"/>
    <property type="evidence" value="ECO:0007669"/>
    <property type="project" value="UniProtKB-KW"/>
</dbReference>
<keyword evidence="7" id="KW-0663">Pyridoxal phosphate</keyword>
<dbReference type="InterPro" id="IPR015421">
    <property type="entry name" value="PyrdxlP-dep_Trfase_major"/>
</dbReference>
<evidence type="ECO:0000256" key="5">
    <source>
        <dbReference type="ARBA" id="ARBA00022679"/>
    </source>
</evidence>
<dbReference type="Proteomes" id="UP000309848">
    <property type="component" value="Unassembled WGS sequence"/>
</dbReference>
<reference evidence="12 13" key="1">
    <citation type="submission" date="2019-04" db="EMBL/GenBank/DDBJ databases">
        <title>Sphingomonas psychrotolerans sp. nov., isolated from soil in the Tianshan Mountains, Xinjiang, China.</title>
        <authorList>
            <person name="Luo Y."/>
            <person name="Sheng H."/>
        </authorList>
    </citation>
    <scope>NUCLEOTIDE SEQUENCE [LARGE SCALE GENOMIC DNA]</scope>
    <source>
        <strain evidence="12 13">KIS18-15</strain>
    </source>
</reference>
<dbReference type="InterPro" id="IPR000192">
    <property type="entry name" value="Aminotrans_V_dom"/>
</dbReference>
<dbReference type="GO" id="GO:0031071">
    <property type="term" value="F:cysteine desulfurase activity"/>
    <property type="evidence" value="ECO:0007669"/>
    <property type="project" value="UniProtKB-EC"/>
</dbReference>
<comment type="cofactor">
    <cofactor evidence="1">
        <name>pyridoxal 5'-phosphate</name>
        <dbReference type="ChEBI" id="CHEBI:597326"/>
    </cofactor>
</comment>
<feature type="domain" description="Aminotransferase class V" evidence="11">
    <location>
        <begin position="40"/>
        <end position="373"/>
    </location>
</feature>
<sequence length="389" mass="40176">MTSGNVACLENGARSGARGVGRYIGSAALHAIGTNLADRIYLDHAATTPMIAPARAAVIEGMERWANPSSPHAEGRAARAALEAARARIAAAYGWAHETILTSGASESLWIGLRRAMAERVLITAVEHDSVLRHAEGAQVLPVRTDGTLDLDALRAAIGPRVLLCVQRTNSETGVIQPIEAIAEIVHAAGGLLLVDAAQMPARASAAVLRHADLVAVSAHKRGGPPGIGALFVRDFAALMPMGGQEKGYRAGTENLPGALGFAAAVEVPEDLHGPAALRARLEAALVGAEIVGAESARSPLIGAYRMPGVSAAAQLIRFDMAGISVSAGSACSSGSLRPSHVLTAMGWAEPALREVVRVSFGRGTTEDEVDAFAALWCEIAAEARTRAA</sequence>
<keyword evidence="9" id="KW-0411">Iron-sulfur</keyword>
<evidence type="ECO:0000256" key="3">
    <source>
        <dbReference type="ARBA" id="ARBA00006490"/>
    </source>
</evidence>